<evidence type="ECO:0000313" key="1">
    <source>
        <dbReference type="EMBL" id="MBW89215.1"/>
    </source>
</evidence>
<protein>
    <submittedName>
        <fullName evidence="1">Uncharacterized protein</fullName>
    </submittedName>
</protein>
<proteinExistence type="predicted"/>
<name>A0A2P2J6W3_RHIMU</name>
<reference evidence="1" key="1">
    <citation type="submission" date="2018-02" db="EMBL/GenBank/DDBJ databases">
        <title>Rhizophora mucronata_Transcriptome.</title>
        <authorList>
            <person name="Meera S.P."/>
            <person name="Sreeshan A."/>
            <person name="Augustine A."/>
        </authorList>
    </citation>
    <scope>NUCLEOTIDE SEQUENCE</scope>
    <source>
        <tissue evidence="1">Leaf</tissue>
    </source>
</reference>
<sequence>MIYPTEKQQQKLKRLITSIPRKKHNKGYLQSLNKLVTKLVPQIFQDPPIRAQTSNTSRKSQS</sequence>
<dbReference type="EMBL" id="GGEC01008732">
    <property type="protein sequence ID" value="MBW89215.1"/>
    <property type="molecule type" value="Transcribed_RNA"/>
</dbReference>
<accession>A0A2P2J6W3</accession>
<dbReference type="AlphaFoldDB" id="A0A2P2J6W3"/>
<organism evidence="1">
    <name type="scientific">Rhizophora mucronata</name>
    <name type="common">Asiatic mangrove</name>
    <dbReference type="NCBI Taxonomy" id="61149"/>
    <lineage>
        <taxon>Eukaryota</taxon>
        <taxon>Viridiplantae</taxon>
        <taxon>Streptophyta</taxon>
        <taxon>Embryophyta</taxon>
        <taxon>Tracheophyta</taxon>
        <taxon>Spermatophyta</taxon>
        <taxon>Magnoliopsida</taxon>
        <taxon>eudicotyledons</taxon>
        <taxon>Gunneridae</taxon>
        <taxon>Pentapetalae</taxon>
        <taxon>rosids</taxon>
        <taxon>fabids</taxon>
        <taxon>Malpighiales</taxon>
        <taxon>Rhizophoraceae</taxon>
        <taxon>Rhizophora</taxon>
    </lineage>
</organism>